<evidence type="ECO:0000313" key="1">
    <source>
        <dbReference type="EMBL" id="MEX6690893.1"/>
    </source>
</evidence>
<name>A0ABV3ZM27_9BACT</name>
<protein>
    <submittedName>
        <fullName evidence="1">Crp/Fnr family transcriptional regulator</fullName>
    </submittedName>
</protein>
<organism evidence="1 2">
    <name type="scientific">Danxiaibacter flavus</name>
    <dbReference type="NCBI Taxonomy" id="3049108"/>
    <lineage>
        <taxon>Bacteria</taxon>
        <taxon>Pseudomonadati</taxon>
        <taxon>Bacteroidota</taxon>
        <taxon>Chitinophagia</taxon>
        <taxon>Chitinophagales</taxon>
        <taxon>Chitinophagaceae</taxon>
        <taxon>Danxiaibacter</taxon>
    </lineage>
</organism>
<dbReference type="RefSeq" id="WP_369332309.1">
    <property type="nucleotide sequence ID" value="NZ_JAULBC010000011.1"/>
</dbReference>
<proteinExistence type="predicted"/>
<reference evidence="1 2" key="1">
    <citation type="submission" date="2023-07" db="EMBL/GenBank/DDBJ databases">
        <authorList>
            <person name="Lian W.-H."/>
        </authorList>
    </citation>
    <scope>NUCLEOTIDE SEQUENCE [LARGE SCALE GENOMIC DNA]</scope>
    <source>
        <strain evidence="1 2">SYSU DXS3180</strain>
    </source>
</reference>
<evidence type="ECO:0000313" key="2">
    <source>
        <dbReference type="Proteomes" id="UP001560573"/>
    </source>
</evidence>
<dbReference type="InterPro" id="IPR018490">
    <property type="entry name" value="cNMP-bd_dom_sf"/>
</dbReference>
<keyword evidence="2" id="KW-1185">Reference proteome</keyword>
<dbReference type="SUPFAM" id="SSF51206">
    <property type="entry name" value="cAMP-binding domain-like"/>
    <property type="match status" value="1"/>
</dbReference>
<comment type="caution">
    <text evidence="1">The sequence shown here is derived from an EMBL/GenBank/DDBJ whole genome shotgun (WGS) entry which is preliminary data.</text>
</comment>
<dbReference type="Proteomes" id="UP001560573">
    <property type="component" value="Unassembled WGS sequence"/>
</dbReference>
<accession>A0ABV3ZM27</accession>
<gene>
    <name evidence="1" type="ORF">QTN47_25515</name>
</gene>
<dbReference type="Gene3D" id="2.60.120.10">
    <property type="entry name" value="Jelly Rolls"/>
    <property type="match status" value="1"/>
</dbReference>
<sequence>MEINRSDISQTFIDLFIGTLKFTDDEFELLLSHMKLELIPRKGFYLKAGNISKQKAYINKGCTRTFTVDEKEREHIMSFSFEDWWIADFESYYTQQPARQYIQAMEDCELLCISKCDLDKLEEQIPTLRFFFQEKKQKMIFATLNNLREVKSLTPEERYLNLIKKHPQIFQRIPQQYIAAYLDIEPQSLSRLRSRLSKK</sequence>
<dbReference type="InterPro" id="IPR014710">
    <property type="entry name" value="RmlC-like_jellyroll"/>
</dbReference>
<dbReference type="EMBL" id="JAULBC010000011">
    <property type="protein sequence ID" value="MEX6690893.1"/>
    <property type="molecule type" value="Genomic_DNA"/>
</dbReference>